<dbReference type="PANTHER" id="PTHR13931">
    <property type="entry name" value="UBIQUITINATION FACTOR E4"/>
    <property type="match status" value="1"/>
</dbReference>
<protein>
    <recommendedName>
        <fullName evidence="6">RING-type E3 ubiquitin transferase</fullName>
        <ecNumber evidence="6">2.3.2.27</ecNumber>
    </recommendedName>
</protein>
<dbReference type="PANTHER" id="PTHR13931:SF2">
    <property type="entry name" value="UBIQUITIN CONJUGATION FACTOR E4 B"/>
    <property type="match status" value="1"/>
</dbReference>
<evidence type="ECO:0000256" key="8">
    <source>
        <dbReference type="ARBA" id="ARBA00022679"/>
    </source>
</evidence>
<evidence type="ECO:0000256" key="6">
    <source>
        <dbReference type="ARBA" id="ARBA00012483"/>
    </source>
</evidence>
<evidence type="ECO:0000256" key="1">
    <source>
        <dbReference type="ARBA" id="ARBA00000900"/>
    </source>
</evidence>
<dbReference type="CDD" id="cd16658">
    <property type="entry name" value="RING-Ubox_UBE4B"/>
    <property type="match status" value="1"/>
</dbReference>
<keyword evidence="9" id="KW-0833">Ubl conjugation pathway</keyword>
<evidence type="ECO:0000259" key="12">
    <source>
        <dbReference type="PROSITE" id="PS51698"/>
    </source>
</evidence>
<keyword evidence="7" id="KW-0963">Cytoplasm</keyword>
<feature type="domain" description="U-box" evidence="12">
    <location>
        <begin position="1100"/>
        <end position="1188"/>
    </location>
</feature>
<dbReference type="InterPro" id="IPR045132">
    <property type="entry name" value="UBE4"/>
</dbReference>
<dbReference type="AlphaFoldDB" id="N6TMI5"/>
<dbReference type="InterPro" id="IPR019474">
    <property type="entry name" value="Ub_conjug_fac_E4_core"/>
</dbReference>
<comment type="pathway">
    <text evidence="4">Protein modification; protein ubiquitination.</text>
</comment>
<dbReference type="GO" id="GO:0005634">
    <property type="term" value="C:nucleus"/>
    <property type="evidence" value="ECO:0007669"/>
    <property type="project" value="UniProtKB-SubCell"/>
</dbReference>
<gene>
    <name evidence="13" type="ORF">YQE_01900</name>
</gene>
<comment type="catalytic activity">
    <reaction evidence="1">
        <text>S-ubiquitinyl-[E2 ubiquitin-conjugating enzyme]-L-cysteine + [acceptor protein]-L-lysine = [E2 ubiquitin-conjugating enzyme]-L-cysteine + N(6)-ubiquitinyl-[acceptor protein]-L-lysine.</text>
        <dbReference type="EC" id="2.3.2.27"/>
    </reaction>
</comment>
<comment type="similarity">
    <text evidence="5">Belongs to the ubiquitin conjugation factor E4 family.</text>
</comment>
<dbReference type="Gene3D" id="3.30.40.10">
    <property type="entry name" value="Zinc/RING finger domain, C3HC4 (zinc finger)"/>
    <property type="match status" value="1"/>
</dbReference>
<dbReference type="EMBL" id="KB740071">
    <property type="protein sequence ID" value="ENN81694.1"/>
    <property type="molecule type" value="Genomic_DNA"/>
</dbReference>
<dbReference type="GO" id="GO:0034450">
    <property type="term" value="F:ubiquitin-ubiquitin ligase activity"/>
    <property type="evidence" value="ECO:0007669"/>
    <property type="project" value="InterPro"/>
</dbReference>
<dbReference type="InterPro" id="IPR013083">
    <property type="entry name" value="Znf_RING/FYVE/PHD"/>
</dbReference>
<dbReference type="GO" id="GO:0000209">
    <property type="term" value="P:protein polyubiquitination"/>
    <property type="evidence" value="ECO:0007669"/>
    <property type="project" value="TreeGrafter"/>
</dbReference>
<evidence type="ECO:0000256" key="11">
    <source>
        <dbReference type="SAM" id="MobiDB-lite"/>
    </source>
</evidence>
<evidence type="ECO:0000256" key="2">
    <source>
        <dbReference type="ARBA" id="ARBA00004123"/>
    </source>
</evidence>
<dbReference type="GO" id="GO:0006511">
    <property type="term" value="P:ubiquitin-dependent protein catabolic process"/>
    <property type="evidence" value="ECO:0007669"/>
    <property type="project" value="InterPro"/>
</dbReference>
<dbReference type="EC" id="2.3.2.27" evidence="6"/>
<feature type="region of interest" description="Disordered" evidence="11">
    <location>
        <begin position="20"/>
        <end position="64"/>
    </location>
</feature>
<dbReference type="UniPathway" id="UPA00143"/>
<evidence type="ECO:0000256" key="5">
    <source>
        <dbReference type="ARBA" id="ARBA00007434"/>
    </source>
</evidence>
<evidence type="ECO:0000256" key="4">
    <source>
        <dbReference type="ARBA" id="ARBA00004906"/>
    </source>
</evidence>
<dbReference type="OMA" id="DRTKPHW"/>
<feature type="compositionally biased region" description="Low complexity" evidence="11">
    <location>
        <begin position="20"/>
        <end position="44"/>
    </location>
</feature>
<evidence type="ECO:0000313" key="13">
    <source>
        <dbReference type="EMBL" id="ENN81694.1"/>
    </source>
</evidence>
<reference evidence="13" key="1">
    <citation type="journal article" date="2013" name="Genome Biol.">
        <title>Draft genome of the mountain pine beetle, Dendroctonus ponderosae Hopkins, a major forest pest.</title>
        <authorList>
            <person name="Keeling C.I."/>
            <person name="Yuen M.M."/>
            <person name="Liao N.Y."/>
            <person name="Docking T.R."/>
            <person name="Chan S.K."/>
            <person name="Taylor G.A."/>
            <person name="Palmquist D.L."/>
            <person name="Jackman S.D."/>
            <person name="Nguyen A."/>
            <person name="Li M."/>
            <person name="Henderson H."/>
            <person name="Janes J.K."/>
            <person name="Zhao Y."/>
            <person name="Pandoh P."/>
            <person name="Moore R."/>
            <person name="Sperling F.A."/>
            <person name="Huber D.P."/>
            <person name="Birol I."/>
            <person name="Jones S.J."/>
            <person name="Bohlmann J."/>
        </authorList>
    </citation>
    <scope>NUCLEOTIDE SEQUENCE</scope>
</reference>
<evidence type="ECO:0000256" key="9">
    <source>
        <dbReference type="ARBA" id="ARBA00022786"/>
    </source>
</evidence>
<keyword evidence="10" id="KW-0539">Nucleus</keyword>
<comment type="subcellular location">
    <subcellularLocation>
        <location evidence="3">Cytoplasm</location>
    </subcellularLocation>
    <subcellularLocation>
        <location evidence="2">Nucleus</location>
    </subcellularLocation>
</comment>
<dbReference type="GO" id="GO:0000151">
    <property type="term" value="C:ubiquitin ligase complex"/>
    <property type="evidence" value="ECO:0007669"/>
    <property type="project" value="InterPro"/>
</dbReference>
<dbReference type="InterPro" id="IPR003613">
    <property type="entry name" value="Ubox_domain"/>
</dbReference>
<name>N6TMI5_DENPD</name>
<dbReference type="FunFam" id="3.30.40.10:FF:000055">
    <property type="entry name" value="Ubiquitin conjugation factor e4 a"/>
    <property type="match status" value="1"/>
</dbReference>
<proteinExistence type="inferred from homology"/>
<feature type="non-terminal residue" evidence="13">
    <location>
        <position position="1"/>
    </location>
</feature>
<evidence type="ECO:0000256" key="3">
    <source>
        <dbReference type="ARBA" id="ARBA00004496"/>
    </source>
</evidence>
<organism evidence="13">
    <name type="scientific">Dendroctonus ponderosae</name>
    <name type="common">Mountain pine beetle</name>
    <dbReference type="NCBI Taxonomy" id="77166"/>
    <lineage>
        <taxon>Eukaryota</taxon>
        <taxon>Metazoa</taxon>
        <taxon>Ecdysozoa</taxon>
        <taxon>Arthropoda</taxon>
        <taxon>Hexapoda</taxon>
        <taxon>Insecta</taxon>
        <taxon>Pterygota</taxon>
        <taxon>Neoptera</taxon>
        <taxon>Endopterygota</taxon>
        <taxon>Coleoptera</taxon>
        <taxon>Polyphaga</taxon>
        <taxon>Cucujiformia</taxon>
        <taxon>Curculionidae</taxon>
        <taxon>Scolytinae</taxon>
        <taxon>Dendroctonus</taxon>
    </lineage>
</organism>
<dbReference type="HOGENOM" id="CLU_003224_2_0_1"/>
<evidence type="ECO:0000256" key="7">
    <source>
        <dbReference type="ARBA" id="ARBA00022490"/>
    </source>
</evidence>
<keyword evidence="8" id="KW-0808">Transferase</keyword>
<accession>N6TMI5</accession>
<dbReference type="SUPFAM" id="SSF57850">
    <property type="entry name" value="RING/U-box"/>
    <property type="match status" value="1"/>
</dbReference>
<dbReference type="PROSITE" id="PS51698">
    <property type="entry name" value="U_BOX"/>
    <property type="match status" value="1"/>
</dbReference>
<evidence type="ECO:0000256" key="10">
    <source>
        <dbReference type="ARBA" id="ARBA00023242"/>
    </source>
</evidence>
<dbReference type="Pfam" id="PF10408">
    <property type="entry name" value="Ufd2P_core"/>
    <property type="match status" value="1"/>
</dbReference>
<dbReference type="GO" id="GO:0005737">
    <property type="term" value="C:cytoplasm"/>
    <property type="evidence" value="ECO:0007669"/>
    <property type="project" value="UniProtKB-SubCell"/>
</dbReference>
<feature type="region of interest" description="Disordered" evidence="11">
    <location>
        <begin position="94"/>
        <end position="129"/>
    </location>
</feature>
<sequence>MSELSQEEIRRRRLARLAALENGSPSNSISPPITPISQSPMSTTQGPSPPIFDSQGNSLDNKFFSPGAVAAQGLKKDNSLGALGADLKVRTDSEGVFKEPSKPIDIQLPSSSKQRTRAPPVRSDSETSSIHMEVDEVSGCADKLAGNTDIDSGFENMEVDESDLLKKDVHRQRTSSSSTELNVEQLQETIARILLVSFTRTSTTRVFLPLSAELVKETPQLSIRDLTSTAIMEILSMIKKGNDPFASITPLNQDITDTYSLHSGSVSPVQSSPSSSEMQCPVPALIMREKIENETPIKLAIDFLMDSYNRVAQEERNHPKRSSIPPLSDVLIEIRAQLIQYTTLVVQGIIVPKTEDADEKSPLLNSIVHQTFPRGFLIELVTRTHTSPELFSKVFSPILQGILRLMRSSCMVDDQHRLPLQALFELADIRCGNRPICSLIVKQPQFNLAEPLTNAGGREMSLLSFLGPFLDISVFAEDQPKVAEKLFSGNSINDNTLKMGLQLEVEHIRNTLHRIFHYLLANQDSRDSCLNYIQTVLKRNEKRAQLAMEERQLAGDGFMLNLLSVLQNLSLKIKFNKMDMMYPFHPNTMIVIQNETRLKFSSQEVADWLQEFNKSYEFHSPNFSTTCWFLTLYCHHLSILPAIQKYQRRLRAIRDLQKLVDETTASEAQWKNTAFASRNKQFIKRWKQQLKKLNKSKACADAGLLDYNLIRRTLIFYTSVSEYLLSLMTGAAPRSAVPDLPLPPPQSPAYYAMPEWYVEDIAEFLLFALQYFPSVIAENTEDTLISWLLVTVCSSHMVKNPYLVAKLIEVIFVIIPSIQPRCEPLYIRLMSHHITCTVLPSSLMKFYTDVETTGSSSEFYDKFSIRYHISVIIKGMWGSPVHRQAVVDESKSGNQFVKFINMLMNDTTFLLDESLESLKRIHDIQLLIADDDKWSKMPQDQQQSRIRQLTADERQCRSYLTLARETVDMFHYLTVDIKEPFLRPELAGRLASMLNFNLQQLCGRKYKDLKVENPDKYGWEPRRLLSQLIDIYLHLDCDTFAEALASDERSFSRQLFTDAASIMERVSIKTAVESEQFRELAEKACRVVERNQKSDELHEDAPDEFKDPLMDTLMTDPVLLPSGQIMDRAVIMRHLLNSNTDPFNRQPLTEDMLLPGCSLFVITADYLLFGCGKDNFFVSIFSTTFNHN</sequence>
<dbReference type="SMART" id="SM00504">
    <property type="entry name" value="Ubox"/>
    <property type="match status" value="1"/>
</dbReference>
<dbReference type="OrthoDB" id="20295at2759"/>
<dbReference type="GO" id="GO:0036503">
    <property type="term" value="P:ERAD pathway"/>
    <property type="evidence" value="ECO:0007669"/>
    <property type="project" value="InterPro"/>
</dbReference>
<dbReference type="Pfam" id="PF04564">
    <property type="entry name" value="U-box"/>
    <property type="match status" value="1"/>
</dbReference>